<keyword evidence="1" id="KW-0472">Membrane</keyword>
<evidence type="ECO:0000256" key="1">
    <source>
        <dbReference type="SAM" id="Phobius"/>
    </source>
</evidence>
<keyword evidence="1" id="KW-1133">Transmembrane helix</keyword>
<dbReference type="AlphaFoldDB" id="A0A382YF43"/>
<sequence length="55" mass="6111">WLGIDHLRFGIIGAVVCLVVMVVVSLNTKEPDRATKKLVDECRIPSGRTILGRKH</sequence>
<name>A0A382YF43_9ZZZZ</name>
<evidence type="ECO:0000313" key="2">
    <source>
        <dbReference type="EMBL" id="SVD81927.1"/>
    </source>
</evidence>
<reference evidence="2" key="1">
    <citation type="submission" date="2018-05" db="EMBL/GenBank/DDBJ databases">
        <authorList>
            <person name="Lanie J.A."/>
            <person name="Ng W.-L."/>
            <person name="Kazmierczak K.M."/>
            <person name="Andrzejewski T.M."/>
            <person name="Davidsen T.M."/>
            <person name="Wayne K.J."/>
            <person name="Tettelin H."/>
            <person name="Glass J.I."/>
            <person name="Rusch D."/>
            <person name="Podicherti R."/>
            <person name="Tsui H.-C.T."/>
            <person name="Winkler M.E."/>
        </authorList>
    </citation>
    <scope>NUCLEOTIDE SEQUENCE</scope>
</reference>
<feature type="non-terminal residue" evidence="2">
    <location>
        <position position="1"/>
    </location>
</feature>
<dbReference type="EMBL" id="UINC01175345">
    <property type="protein sequence ID" value="SVD81927.1"/>
    <property type="molecule type" value="Genomic_DNA"/>
</dbReference>
<proteinExistence type="predicted"/>
<protein>
    <recommendedName>
        <fullName evidence="3">Major facilitator superfamily (MFS) profile domain-containing protein</fullName>
    </recommendedName>
</protein>
<accession>A0A382YF43</accession>
<evidence type="ECO:0008006" key="3">
    <source>
        <dbReference type="Google" id="ProtNLM"/>
    </source>
</evidence>
<feature type="transmembrane region" description="Helical" evidence="1">
    <location>
        <begin position="6"/>
        <end position="27"/>
    </location>
</feature>
<organism evidence="2">
    <name type="scientific">marine metagenome</name>
    <dbReference type="NCBI Taxonomy" id="408172"/>
    <lineage>
        <taxon>unclassified sequences</taxon>
        <taxon>metagenomes</taxon>
        <taxon>ecological metagenomes</taxon>
    </lineage>
</organism>
<keyword evidence="1" id="KW-0812">Transmembrane</keyword>
<gene>
    <name evidence="2" type="ORF">METZ01_LOCUS434781</name>
</gene>